<dbReference type="InterPro" id="IPR005158">
    <property type="entry name" value="BTAD"/>
</dbReference>
<keyword evidence="4" id="KW-1133">Transmembrane helix</keyword>
<evidence type="ECO:0000256" key="2">
    <source>
        <dbReference type="ARBA" id="ARBA00023163"/>
    </source>
</evidence>
<dbReference type="CDD" id="cd00118">
    <property type="entry name" value="LysM"/>
    <property type="match status" value="2"/>
</dbReference>
<name>A0ABW5WGZ5_9PSEU</name>
<evidence type="ECO:0000313" key="6">
    <source>
        <dbReference type="EMBL" id="MFD2802355.1"/>
    </source>
</evidence>
<evidence type="ECO:0000256" key="4">
    <source>
        <dbReference type="SAM" id="Phobius"/>
    </source>
</evidence>
<comment type="caution">
    <text evidence="6">The sequence shown here is derived from an EMBL/GenBank/DDBJ whole genome shotgun (WGS) entry which is preliminary data.</text>
</comment>
<dbReference type="Proteomes" id="UP001597478">
    <property type="component" value="Unassembled WGS sequence"/>
</dbReference>
<feature type="compositionally biased region" description="Low complexity" evidence="3">
    <location>
        <begin position="1009"/>
        <end position="1028"/>
    </location>
</feature>
<feature type="region of interest" description="Disordered" evidence="3">
    <location>
        <begin position="672"/>
        <end position="749"/>
    </location>
</feature>
<dbReference type="EMBL" id="JBHUOF010000047">
    <property type="protein sequence ID" value="MFD2802355.1"/>
    <property type="molecule type" value="Genomic_DNA"/>
</dbReference>
<dbReference type="SMART" id="SM01043">
    <property type="entry name" value="BTAD"/>
    <property type="match status" value="1"/>
</dbReference>
<feature type="region of interest" description="Disordered" evidence="3">
    <location>
        <begin position="307"/>
        <end position="375"/>
    </location>
</feature>
<keyword evidence="1" id="KW-0805">Transcription regulation</keyword>
<feature type="region of interest" description="Disordered" evidence="3">
    <location>
        <begin position="996"/>
        <end position="1028"/>
    </location>
</feature>
<keyword evidence="4" id="KW-0812">Transmembrane</keyword>
<feature type="transmembrane region" description="Helical" evidence="4">
    <location>
        <begin position="72"/>
        <end position="94"/>
    </location>
</feature>
<dbReference type="Gene3D" id="1.10.10.10">
    <property type="entry name" value="Winged helix-like DNA-binding domain superfamily/Winged helix DNA-binding domain"/>
    <property type="match status" value="1"/>
</dbReference>
<dbReference type="Pfam" id="PF01476">
    <property type="entry name" value="LysM"/>
    <property type="match status" value="1"/>
</dbReference>
<feature type="transmembrane region" description="Helical" evidence="4">
    <location>
        <begin position="12"/>
        <end position="35"/>
    </location>
</feature>
<evidence type="ECO:0000313" key="7">
    <source>
        <dbReference type="Proteomes" id="UP001597478"/>
    </source>
</evidence>
<feature type="transmembrane region" description="Helical" evidence="4">
    <location>
        <begin position="114"/>
        <end position="133"/>
    </location>
</feature>
<keyword evidence="2" id="KW-0804">Transcription</keyword>
<feature type="region of interest" description="Disordered" evidence="3">
    <location>
        <begin position="142"/>
        <end position="177"/>
    </location>
</feature>
<accession>A0ABW5WGZ5</accession>
<keyword evidence="4" id="KW-0472">Membrane</keyword>
<dbReference type="InterPro" id="IPR036388">
    <property type="entry name" value="WH-like_DNA-bd_sf"/>
</dbReference>
<dbReference type="PANTHER" id="PTHR35807:SF1">
    <property type="entry name" value="TRANSCRIPTIONAL REGULATOR REDD"/>
    <property type="match status" value="1"/>
</dbReference>
<sequence>MTSRRLARGLRTVSAAGTLAGLTVGYPAALLGLGADPRSLLPTTWPPAEEFLSWAWTELRWAWRTGELVLDLLLAAGWLAWLVLVYLIVTELAVQLRQGTMAVHRLPAVSARRWIAGLVASVILLGAATPANAAPGPAATVVATGPQRPDALPQAGFPTAPTATTAQPPPEPTTGLARCPRLTVVHGDTLWGLAETHLGDGRRYPEIVALNRPRLTAGADVLEPGWELAMPPDAVNLPDRSAAPCVEQRTVEVHPGDTLSSIAARELGDPDHWPALYAANYRHPQPDGRALLDPNLILPGWMLIIPTTPDRTTPNTPQDEQKRADNERVDPGATEQQGDHHGQPGDPHEPSRDAASTSPVPESDPRAAPDPHPGTGISVGTGAFVGLGLAALITAALMTVLLWRRRTYRPGSGLRDETPVAPVVRALRLAHDQATLPRDQDGELLSSAPAGAVPAEAATRARAHDTATAVLSAGNDTVLGIRDGQAIAVDLARTRGLGLAGPGAAAAARALVVNLLAANANADATAARVVIPADDIRSLLGEHDTVEHSPSRLRIVASLDHALNELETELLTRTRTGGPTAADRSPSTVVLVATPEAHAQQRLQAVLEHGAELGLATVLIGEWPPGGTVWLRADGTVETTSHNLIDMLAGTRLFTLPSADARDLLDLLGTADRTQEPSGTGAADPDQFEFLADPPDPATEHSARPDPAPTAPLPTVEVTVPESPAHPHAEHAPHTLGAPASNATDPGSDETAMRVSLCVLGRLHLYWCNGQDTTDLIDAIAPKQREILTYLALHSGGARSDAVTAAIWPDTRGRRPRNTFHVTVSQLRKGVRAATDDPPHDLIVVHDGYYTLNPDLVTVDLWHLRDALRSYRDASDEAHRHQALERVVDLNHGPLGADITAEWIEAPREALRREILDAISALIRLQGKGRDERKLALLELARGLDEYNEAIYRDIARTLARLGQPDAIPRTQKLLTDTLDEIDERPTRDTIALMQSLQRAAEPQPPAKPAQTQAAAKRKAAPTARSSE</sequence>
<organism evidence="6 7">
    <name type="scientific">Prauserella oleivorans</name>
    <dbReference type="NCBI Taxonomy" id="1478153"/>
    <lineage>
        <taxon>Bacteria</taxon>
        <taxon>Bacillati</taxon>
        <taxon>Actinomycetota</taxon>
        <taxon>Actinomycetes</taxon>
        <taxon>Pseudonocardiales</taxon>
        <taxon>Pseudonocardiaceae</taxon>
        <taxon>Prauserella</taxon>
    </lineage>
</organism>
<protein>
    <submittedName>
        <fullName evidence="6">LysM peptidoglycan-binding domain-containing protein</fullName>
    </submittedName>
</protein>
<dbReference type="InterPro" id="IPR036779">
    <property type="entry name" value="LysM_dom_sf"/>
</dbReference>
<evidence type="ECO:0000256" key="3">
    <source>
        <dbReference type="SAM" id="MobiDB-lite"/>
    </source>
</evidence>
<dbReference type="Gene3D" id="3.10.350.10">
    <property type="entry name" value="LysM domain"/>
    <property type="match status" value="2"/>
</dbReference>
<dbReference type="InterPro" id="IPR016032">
    <property type="entry name" value="Sig_transdc_resp-reg_C-effctor"/>
</dbReference>
<dbReference type="InterPro" id="IPR018392">
    <property type="entry name" value="LysM"/>
</dbReference>
<feature type="compositionally biased region" description="Basic and acidic residues" evidence="3">
    <location>
        <begin position="319"/>
        <end position="330"/>
    </location>
</feature>
<dbReference type="RefSeq" id="WP_377394641.1">
    <property type="nucleotide sequence ID" value="NZ_JBHSAN010000053.1"/>
</dbReference>
<feature type="domain" description="LysM" evidence="5">
    <location>
        <begin position="249"/>
        <end position="305"/>
    </location>
</feature>
<proteinExistence type="predicted"/>
<gene>
    <name evidence="6" type="ORF">ACFS2C_23480</name>
</gene>
<keyword evidence="7" id="KW-1185">Reference proteome</keyword>
<feature type="compositionally biased region" description="Basic and acidic residues" evidence="3">
    <location>
        <begin position="337"/>
        <end position="352"/>
    </location>
</feature>
<dbReference type="SUPFAM" id="SSF46894">
    <property type="entry name" value="C-terminal effector domain of the bipartite response regulators"/>
    <property type="match status" value="1"/>
</dbReference>
<dbReference type="PANTHER" id="PTHR35807">
    <property type="entry name" value="TRANSCRIPTIONAL REGULATOR REDD-RELATED"/>
    <property type="match status" value="1"/>
</dbReference>
<evidence type="ECO:0000259" key="5">
    <source>
        <dbReference type="PROSITE" id="PS51782"/>
    </source>
</evidence>
<feature type="compositionally biased region" description="Low complexity" evidence="3">
    <location>
        <begin position="307"/>
        <end position="317"/>
    </location>
</feature>
<dbReference type="PROSITE" id="PS51782">
    <property type="entry name" value="LYSM"/>
    <property type="match status" value="1"/>
</dbReference>
<dbReference type="InterPro" id="IPR051677">
    <property type="entry name" value="AfsR-DnrI-RedD_regulator"/>
</dbReference>
<reference evidence="7" key="1">
    <citation type="journal article" date="2019" name="Int. J. Syst. Evol. Microbiol.">
        <title>The Global Catalogue of Microorganisms (GCM) 10K type strain sequencing project: providing services to taxonomists for standard genome sequencing and annotation.</title>
        <authorList>
            <consortium name="The Broad Institute Genomics Platform"/>
            <consortium name="The Broad Institute Genome Sequencing Center for Infectious Disease"/>
            <person name="Wu L."/>
            <person name="Ma J."/>
        </authorList>
    </citation>
    <scope>NUCLEOTIDE SEQUENCE [LARGE SCALE GENOMIC DNA]</scope>
    <source>
        <strain evidence="7">IBRC-M 10906</strain>
    </source>
</reference>
<evidence type="ECO:0000256" key="1">
    <source>
        <dbReference type="ARBA" id="ARBA00023015"/>
    </source>
</evidence>